<protein>
    <submittedName>
        <fullName evidence="5">MarR family transcriptional regulator</fullName>
    </submittedName>
</protein>
<name>A0A5P9K0W2_9HYPH</name>
<sequence length="188" mass="20081">MALHAAHLIERIGRLVQAEEQSGGLPPVQWDVLRYLARANRFSRSPAVVAAYLGSTRGTVSQTLIALEAKGYVERRPSERDRRSVDLALTERGRAVLAADPLLTLADDIAATAGKGATELARALERVLTAVVERNGRKAFGLCRSCRHFGEGSGASPELRHRCGLLGLDLSDADAGQICAESARPDAA</sequence>
<dbReference type="GO" id="GO:0003700">
    <property type="term" value="F:DNA-binding transcription factor activity"/>
    <property type="evidence" value="ECO:0007669"/>
    <property type="project" value="InterPro"/>
</dbReference>
<dbReference type="PROSITE" id="PS50995">
    <property type="entry name" value="HTH_MARR_2"/>
    <property type="match status" value="1"/>
</dbReference>
<keyword evidence="3" id="KW-0804">Transcription</keyword>
<dbReference type="EMBL" id="CP045423">
    <property type="protein sequence ID" value="QFU18051.1"/>
    <property type="molecule type" value="Genomic_DNA"/>
</dbReference>
<dbReference type="PANTHER" id="PTHR33164">
    <property type="entry name" value="TRANSCRIPTIONAL REGULATOR, MARR FAMILY"/>
    <property type="match status" value="1"/>
</dbReference>
<dbReference type="SUPFAM" id="SSF46785">
    <property type="entry name" value="Winged helix' DNA-binding domain"/>
    <property type="match status" value="1"/>
</dbReference>
<dbReference type="InterPro" id="IPR039422">
    <property type="entry name" value="MarR/SlyA-like"/>
</dbReference>
<dbReference type="SMART" id="SM00347">
    <property type="entry name" value="HTH_MARR"/>
    <property type="match status" value="1"/>
</dbReference>
<evidence type="ECO:0000256" key="1">
    <source>
        <dbReference type="ARBA" id="ARBA00023015"/>
    </source>
</evidence>
<keyword evidence="2" id="KW-0238">DNA-binding</keyword>
<dbReference type="PRINTS" id="PR00598">
    <property type="entry name" value="HTHMARR"/>
</dbReference>
<reference evidence="5 6" key="1">
    <citation type="submission" date="2019-10" db="EMBL/GenBank/DDBJ databases">
        <title>Isolation, Identification of Microvirga thermotolerans HR1, a novel thermophilic bacterium and Comparative Genomics of the genus Microvirga.</title>
        <authorList>
            <person name="Li J."/>
            <person name="Zhang W."/>
            <person name="Lin M."/>
            <person name="Wang J."/>
        </authorList>
    </citation>
    <scope>NUCLEOTIDE SEQUENCE [LARGE SCALE GENOMIC DNA]</scope>
    <source>
        <strain evidence="5 6">HR1</strain>
    </source>
</reference>
<dbReference type="InterPro" id="IPR036388">
    <property type="entry name" value="WH-like_DNA-bd_sf"/>
</dbReference>
<organism evidence="5 6">
    <name type="scientific">Microvirga thermotolerans</name>
    <dbReference type="NCBI Taxonomy" id="2651334"/>
    <lineage>
        <taxon>Bacteria</taxon>
        <taxon>Pseudomonadati</taxon>
        <taxon>Pseudomonadota</taxon>
        <taxon>Alphaproteobacteria</taxon>
        <taxon>Hyphomicrobiales</taxon>
        <taxon>Methylobacteriaceae</taxon>
        <taxon>Microvirga</taxon>
    </lineage>
</organism>
<dbReference type="InterPro" id="IPR036390">
    <property type="entry name" value="WH_DNA-bd_sf"/>
</dbReference>
<evidence type="ECO:0000256" key="2">
    <source>
        <dbReference type="ARBA" id="ARBA00023125"/>
    </source>
</evidence>
<dbReference type="Proteomes" id="UP000325614">
    <property type="component" value="Chromosome"/>
</dbReference>
<dbReference type="Pfam" id="PF12802">
    <property type="entry name" value="MarR_2"/>
    <property type="match status" value="1"/>
</dbReference>
<proteinExistence type="predicted"/>
<dbReference type="KEGG" id="mico:GDR74_06990"/>
<keyword evidence="1" id="KW-0805">Transcription regulation</keyword>
<gene>
    <name evidence="5" type="ORF">GDR74_06990</name>
</gene>
<accession>A0A5P9K0W2</accession>
<dbReference type="InterPro" id="IPR000835">
    <property type="entry name" value="HTH_MarR-typ"/>
</dbReference>
<evidence type="ECO:0000259" key="4">
    <source>
        <dbReference type="PROSITE" id="PS50995"/>
    </source>
</evidence>
<dbReference type="GO" id="GO:0003677">
    <property type="term" value="F:DNA binding"/>
    <property type="evidence" value="ECO:0007669"/>
    <property type="project" value="UniProtKB-KW"/>
</dbReference>
<dbReference type="Gene3D" id="1.10.10.10">
    <property type="entry name" value="Winged helix-like DNA-binding domain superfamily/Winged helix DNA-binding domain"/>
    <property type="match status" value="1"/>
</dbReference>
<dbReference type="GO" id="GO:0006950">
    <property type="term" value="P:response to stress"/>
    <property type="evidence" value="ECO:0007669"/>
    <property type="project" value="TreeGrafter"/>
</dbReference>
<dbReference type="AlphaFoldDB" id="A0A5P9K0W2"/>
<feature type="domain" description="HTH marR-type" evidence="4">
    <location>
        <begin position="1"/>
        <end position="129"/>
    </location>
</feature>
<dbReference type="PROSITE" id="PS01117">
    <property type="entry name" value="HTH_MARR_1"/>
    <property type="match status" value="1"/>
</dbReference>
<dbReference type="InterPro" id="IPR023187">
    <property type="entry name" value="Tscrpt_reg_MarR-type_CS"/>
</dbReference>
<keyword evidence="6" id="KW-1185">Reference proteome</keyword>
<evidence type="ECO:0000313" key="5">
    <source>
        <dbReference type="EMBL" id="QFU18051.1"/>
    </source>
</evidence>
<evidence type="ECO:0000256" key="3">
    <source>
        <dbReference type="ARBA" id="ARBA00023163"/>
    </source>
</evidence>
<evidence type="ECO:0000313" key="6">
    <source>
        <dbReference type="Proteomes" id="UP000325614"/>
    </source>
</evidence>
<dbReference type="PANTHER" id="PTHR33164:SF89">
    <property type="entry name" value="MARR FAMILY REGULATORY PROTEIN"/>
    <property type="match status" value="1"/>
</dbReference>